<dbReference type="PANTHER" id="PTHR34413:SF2">
    <property type="entry name" value="PROPHAGE TAIL FIBER ASSEMBLY PROTEIN HOMOLOG TFAE-RELATED"/>
    <property type="match status" value="1"/>
</dbReference>
<dbReference type="STRING" id="585056.ECUMN_0993"/>
<dbReference type="InterPro" id="IPR051220">
    <property type="entry name" value="TFA_Chaperone"/>
</dbReference>
<sequence>MRHFMVCTGVLIMTEQYYYSYSAKGFFWLSADELKGKDIPADLIPVSEEDHAALFLGQEQGKYINHTPDGPLLVDQPDYSPEELIAQAEIKKEKLLSEAEVVIAPLARAVKLKIATDEEIALLEAWELYSVMVNRVDTSDPEWPEVPDVA</sequence>
<organism evidence="1 2">
    <name type="scientific">Escherichia coli O17:K52:H18 (strain UMN026 / ExPEC)</name>
    <dbReference type="NCBI Taxonomy" id="585056"/>
    <lineage>
        <taxon>Bacteria</taxon>
        <taxon>Pseudomonadati</taxon>
        <taxon>Pseudomonadota</taxon>
        <taxon>Gammaproteobacteria</taxon>
        <taxon>Enterobacterales</taxon>
        <taxon>Enterobacteriaceae</taxon>
        <taxon>Escherichia</taxon>
    </lineage>
</organism>
<name>B7NAE9_ECOLU</name>
<dbReference type="PANTHER" id="PTHR34413">
    <property type="entry name" value="PROPHAGE TAIL FIBER ASSEMBLY PROTEIN HOMOLOG TFAE-RELATED-RELATED"/>
    <property type="match status" value="1"/>
</dbReference>
<evidence type="ECO:0000313" key="1">
    <source>
        <dbReference type="EMBL" id="CAR12202.1"/>
    </source>
</evidence>
<dbReference type="KEGG" id="eum:ECUMN_0993"/>
<dbReference type="PATRIC" id="fig|585056.7.peg.1188"/>
<protein>
    <submittedName>
        <fullName evidence="1">Tail fiber assembly protein from bacteriophage origin</fullName>
    </submittedName>
</protein>
<dbReference type="EMBL" id="CU928163">
    <property type="protein sequence ID" value="CAR12202.1"/>
    <property type="molecule type" value="Genomic_DNA"/>
</dbReference>
<reference evidence="2" key="1">
    <citation type="journal article" date="2009" name="PLoS Genet.">
        <title>Organised genome dynamics in the Escherichia coli species results in highly diverse adaptive paths.</title>
        <authorList>
            <person name="Touchon M."/>
            <person name="Hoede C."/>
            <person name="Tenaillon O."/>
            <person name="Barbe V."/>
            <person name="Baeriswyl S."/>
            <person name="Bidet P."/>
            <person name="Bingen E."/>
            <person name="Bonacorsi S."/>
            <person name="Bouchier C."/>
            <person name="Bouvet O."/>
            <person name="Calteau A."/>
            <person name="Chiapello H."/>
            <person name="Clermont O."/>
            <person name="Cruveiller S."/>
            <person name="Danchin A."/>
            <person name="Diard M."/>
            <person name="Dossat C."/>
            <person name="Karoui M.E."/>
            <person name="Frapy E."/>
            <person name="Garry L."/>
            <person name="Ghigo J.M."/>
            <person name="Gilles A.M."/>
            <person name="Johnson J."/>
            <person name="Le Bouguenec C."/>
            <person name="Lescat M."/>
            <person name="Mangenot S."/>
            <person name="Martinez-Jehanne V."/>
            <person name="Matic I."/>
            <person name="Nassif X."/>
            <person name="Oztas S."/>
            <person name="Petit M.A."/>
            <person name="Pichon C."/>
            <person name="Rouy Z."/>
            <person name="Ruf C.S."/>
            <person name="Schneider D."/>
            <person name="Tourret J."/>
            <person name="Vacherie B."/>
            <person name="Vallenet D."/>
            <person name="Medigue C."/>
            <person name="Rocha E.P.C."/>
            <person name="Denamur E."/>
        </authorList>
    </citation>
    <scope>NUCLEOTIDE SEQUENCE [LARGE SCALE GENOMIC DNA]</scope>
    <source>
        <strain evidence="2">UMN026 / ExPEC</strain>
    </source>
</reference>
<dbReference type="InterPro" id="IPR003458">
    <property type="entry name" value="Phage_T4_Gp38_tail_assem"/>
</dbReference>
<proteinExistence type="predicted"/>
<evidence type="ECO:0000313" key="2">
    <source>
        <dbReference type="Proteomes" id="UP000007097"/>
    </source>
</evidence>
<dbReference type="Pfam" id="PF02413">
    <property type="entry name" value="Caudo_TAP"/>
    <property type="match status" value="1"/>
</dbReference>
<dbReference type="HOGENOM" id="CLU_094206_4_0_6"/>
<dbReference type="AlphaFoldDB" id="B7NAE9"/>
<gene>
    <name evidence="1" type="ordered locus">ECUMN_0993</name>
</gene>
<accession>B7NAE9</accession>
<dbReference type="Proteomes" id="UP000007097">
    <property type="component" value="Chromosome"/>
</dbReference>